<dbReference type="Gene3D" id="3.40.50.280">
    <property type="entry name" value="Cobalamin-binding domain"/>
    <property type="match status" value="1"/>
</dbReference>
<dbReference type="GO" id="GO:0051536">
    <property type="term" value="F:iron-sulfur cluster binding"/>
    <property type="evidence" value="ECO:0007669"/>
    <property type="project" value="UniProtKB-KW"/>
</dbReference>
<dbReference type="PANTHER" id="PTHR43409:SF16">
    <property type="entry name" value="SLR0320 PROTEIN"/>
    <property type="match status" value="1"/>
</dbReference>
<dbReference type="Pfam" id="PF02310">
    <property type="entry name" value="B12-binding"/>
    <property type="match status" value="1"/>
</dbReference>
<dbReference type="GO" id="GO:0031419">
    <property type="term" value="F:cobalamin binding"/>
    <property type="evidence" value="ECO:0007669"/>
    <property type="project" value="InterPro"/>
</dbReference>
<dbReference type="InterPro" id="IPR023404">
    <property type="entry name" value="rSAM_horseshoe"/>
</dbReference>
<keyword evidence="8" id="KW-1185">Reference proteome</keyword>
<comment type="cofactor">
    <cofactor evidence="1">
        <name>[4Fe-4S] cluster</name>
        <dbReference type="ChEBI" id="CHEBI:49883"/>
    </cofactor>
</comment>
<evidence type="ECO:0000256" key="2">
    <source>
        <dbReference type="ARBA" id="ARBA00022691"/>
    </source>
</evidence>
<dbReference type="GO" id="GO:0005829">
    <property type="term" value="C:cytosol"/>
    <property type="evidence" value="ECO:0007669"/>
    <property type="project" value="TreeGrafter"/>
</dbReference>
<keyword evidence="3" id="KW-0479">Metal-binding</keyword>
<dbReference type="PANTHER" id="PTHR43409">
    <property type="entry name" value="ANAEROBIC MAGNESIUM-PROTOPORPHYRIN IX MONOMETHYL ESTER CYCLASE-RELATED"/>
    <property type="match status" value="1"/>
</dbReference>
<evidence type="ECO:0000256" key="4">
    <source>
        <dbReference type="ARBA" id="ARBA00023004"/>
    </source>
</evidence>
<dbReference type="GO" id="GO:0003824">
    <property type="term" value="F:catalytic activity"/>
    <property type="evidence" value="ECO:0007669"/>
    <property type="project" value="InterPro"/>
</dbReference>
<dbReference type="EMBL" id="ATHJ01000063">
    <property type="protein sequence ID" value="EPR42869.1"/>
    <property type="molecule type" value="Genomic_DNA"/>
</dbReference>
<dbReference type="Gene3D" id="3.80.30.20">
    <property type="entry name" value="tm_1862 like domain"/>
    <property type="match status" value="1"/>
</dbReference>
<protein>
    <submittedName>
        <fullName evidence="7">Cobalamin B12-binding domain protein</fullName>
    </submittedName>
</protein>
<dbReference type="InterPro" id="IPR007197">
    <property type="entry name" value="rSAM"/>
</dbReference>
<sequence>MRFLLVQVPTSHLGAGERVYPLGLARLSGLIPEGHDKQALDMNRSLDPWQDLKARLLTFRPDRVLLSFRNIDPLAGQQTSYLASLKTAARMSRLLVPDARIWAGGPAFSLFPERLMTEIPEIDVGLVGEGERALPQMTAGGGGVPGTLWREGGKIRRSPAGAPVDMNALPPPDTAAFSPADYLEGNRYVAVMGIEGKRGCDLSCAYCVYPGLGGRRMRLRDPERIVDEMETLHRGFGVEWFHFTDGALWVLTLPPGGAAHSHRPFWFRGRSIRRDVAGCRRNAVGDSSEFSG</sequence>
<proteinExistence type="predicted"/>
<feature type="domain" description="B12-binding" evidence="6">
    <location>
        <begin position="16"/>
        <end position="136"/>
    </location>
</feature>
<evidence type="ECO:0000313" key="7">
    <source>
        <dbReference type="EMBL" id="EPR42869.1"/>
    </source>
</evidence>
<keyword evidence="4" id="KW-0408">Iron</keyword>
<keyword evidence="2" id="KW-0949">S-adenosyl-L-methionine</keyword>
<dbReference type="SUPFAM" id="SSF102114">
    <property type="entry name" value="Radical SAM enzymes"/>
    <property type="match status" value="1"/>
</dbReference>
<comment type="caution">
    <text evidence="7">The sequence shown here is derived from an EMBL/GenBank/DDBJ whole genome shotgun (WGS) entry which is preliminary data.</text>
</comment>
<evidence type="ECO:0000313" key="8">
    <source>
        <dbReference type="Proteomes" id="UP000014977"/>
    </source>
</evidence>
<dbReference type="InterPro" id="IPR058240">
    <property type="entry name" value="rSAM_sf"/>
</dbReference>
<dbReference type="GO" id="GO:0046872">
    <property type="term" value="F:metal ion binding"/>
    <property type="evidence" value="ECO:0007669"/>
    <property type="project" value="UniProtKB-KW"/>
</dbReference>
<keyword evidence="5" id="KW-0411">Iron-sulfur</keyword>
<dbReference type="eggNOG" id="COG1032">
    <property type="taxonomic scope" value="Bacteria"/>
</dbReference>
<evidence type="ECO:0000256" key="5">
    <source>
        <dbReference type="ARBA" id="ARBA00023014"/>
    </source>
</evidence>
<gene>
    <name evidence="7" type="ORF">dsmv_1520</name>
</gene>
<name>S7V892_DESML</name>
<dbReference type="AlphaFoldDB" id="S7V892"/>
<evidence type="ECO:0000259" key="6">
    <source>
        <dbReference type="Pfam" id="PF02310"/>
    </source>
</evidence>
<dbReference type="InterPro" id="IPR051198">
    <property type="entry name" value="BchE-like"/>
</dbReference>
<dbReference type="InterPro" id="IPR006158">
    <property type="entry name" value="Cobalamin-bd"/>
</dbReference>
<evidence type="ECO:0000256" key="1">
    <source>
        <dbReference type="ARBA" id="ARBA00001966"/>
    </source>
</evidence>
<organism evidence="7 8">
    <name type="scientific">Desulfococcus multivorans DSM 2059</name>
    <dbReference type="NCBI Taxonomy" id="1121405"/>
    <lineage>
        <taxon>Bacteria</taxon>
        <taxon>Pseudomonadati</taxon>
        <taxon>Thermodesulfobacteriota</taxon>
        <taxon>Desulfobacteria</taxon>
        <taxon>Desulfobacterales</taxon>
        <taxon>Desulfococcaceae</taxon>
        <taxon>Desulfococcus</taxon>
    </lineage>
</organism>
<dbReference type="RefSeq" id="WP_020875904.1">
    <property type="nucleotide sequence ID" value="NZ_ATHJ01000063.1"/>
</dbReference>
<dbReference type="SFLD" id="SFLDG01082">
    <property type="entry name" value="B12-binding_domain_containing"/>
    <property type="match status" value="1"/>
</dbReference>
<dbReference type="OrthoDB" id="9762608at2"/>
<evidence type="ECO:0000256" key="3">
    <source>
        <dbReference type="ARBA" id="ARBA00022723"/>
    </source>
</evidence>
<dbReference type="Proteomes" id="UP000014977">
    <property type="component" value="Unassembled WGS sequence"/>
</dbReference>
<accession>S7V892</accession>
<reference evidence="7 8" key="1">
    <citation type="journal article" date="2013" name="Genome Announc.">
        <title>Draft genome sequences for three mercury-methylating, sulfate-reducing bacteria.</title>
        <authorList>
            <person name="Brown S.D."/>
            <person name="Hurt R.A.Jr."/>
            <person name="Gilmour C.C."/>
            <person name="Elias D.A."/>
        </authorList>
    </citation>
    <scope>NUCLEOTIDE SEQUENCE [LARGE SCALE GENOMIC DNA]</scope>
    <source>
        <strain evidence="7 8">DSM 2059</strain>
    </source>
</reference>
<dbReference type="SFLD" id="SFLDS00029">
    <property type="entry name" value="Radical_SAM"/>
    <property type="match status" value="1"/>
</dbReference>
<dbReference type="STRING" id="897.B2D07_13365"/>